<protein>
    <submittedName>
        <fullName evidence="1">Uncharacterized protein</fullName>
    </submittedName>
</protein>
<comment type="caution">
    <text evidence="1">The sequence shown here is derived from an EMBL/GenBank/DDBJ whole genome shotgun (WGS) entry which is preliminary data.</text>
</comment>
<accession>A0AAV4R0Y6</accession>
<evidence type="ECO:0000313" key="2">
    <source>
        <dbReference type="Proteomes" id="UP001054945"/>
    </source>
</evidence>
<name>A0AAV4R0Y6_CAEEX</name>
<proteinExistence type="predicted"/>
<dbReference type="AlphaFoldDB" id="A0AAV4R0Y6"/>
<evidence type="ECO:0000313" key="1">
    <source>
        <dbReference type="EMBL" id="GIY13961.1"/>
    </source>
</evidence>
<keyword evidence="2" id="KW-1185">Reference proteome</keyword>
<organism evidence="1 2">
    <name type="scientific">Caerostris extrusa</name>
    <name type="common">Bark spider</name>
    <name type="synonym">Caerostris bankana</name>
    <dbReference type="NCBI Taxonomy" id="172846"/>
    <lineage>
        <taxon>Eukaryota</taxon>
        <taxon>Metazoa</taxon>
        <taxon>Ecdysozoa</taxon>
        <taxon>Arthropoda</taxon>
        <taxon>Chelicerata</taxon>
        <taxon>Arachnida</taxon>
        <taxon>Araneae</taxon>
        <taxon>Araneomorphae</taxon>
        <taxon>Entelegynae</taxon>
        <taxon>Araneoidea</taxon>
        <taxon>Araneidae</taxon>
        <taxon>Caerostris</taxon>
    </lineage>
</organism>
<dbReference type="EMBL" id="BPLR01007024">
    <property type="protein sequence ID" value="GIY13961.1"/>
    <property type="molecule type" value="Genomic_DNA"/>
</dbReference>
<gene>
    <name evidence="1" type="ORF">CEXT_769531</name>
</gene>
<dbReference type="Proteomes" id="UP001054945">
    <property type="component" value="Unassembled WGS sequence"/>
</dbReference>
<reference evidence="1 2" key="1">
    <citation type="submission" date="2021-06" db="EMBL/GenBank/DDBJ databases">
        <title>Caerostris extrusa draft genome.</title>
        <authorList>
            <person name="Kono N."/>
            <person name="Arakawa K."/>
        </authorList>
    </citation>
    <scope>NUCLEOTIDE SEQUENCE [LARGE SCALE GENOMIC DNA]</scope>
</reference>
<sequence>MKLPELSIHCIKKNSLQRKNRKNKIAPAILPKPLIPLPSEDDKTDKMKKVKVQIILNTSTDQHLSKGYLRMLFLIKVPHAIKHQKNSGRRNFCASN</sequence>